<dbReference type="Pfam" id="PF18545">
    <property type="entry name" value="HalOD1"/>
    <property type="match status" value="1"/>
</dbReference>
<reference evidence="2 3" key="1">
    <citation type="journal article" date="2019" name="Int. J. Syst. Evol. Microbiol.">
        <title>The Global Catalogue of Microorganisms (GCM) 10K type strain sequencing project: providing services to taxonomists for standard genome sequencing and annotation.</title>
        <authorList>
            <consortium name="The Broad Institute Genomics Platform"/>
            <consortium name="The Broad Institute Genome Sequencing Center for Infectious Disease"/>
            <person name="Wu L."/>
            <person name="Ma J."/>
        </authorList>
    </citation>
    <scope>NUCLEOTIDE SEQUENCE [LARGE SCALE GENOMIC DNA]</scope>
    <source>
        <strain evidence="2 3">CGMCC 1.12543</strain>
    </source>
</reference>
<dbReference type="RefSeq" id="WP_247414002.1">
    <property type="nucleotide sequence ID" value="NZ_JALLGW010000001.1"/>
</dbReference>
<evidence type="ECO:0000313" key="3">
    <source>
        <dbReference type="Proteomes" id="UP001596099"/>
    </source>
</evidence>
<proteinExistence type="predicted"/>
<evidence type="ECO:0000259" key="1">
    <source>
        <dbReference type="Pfam" id="PF18545"/>
    </source>
</evidence>
<comment type="caution">
    <text evidence="2">The sequence shown here is derived from an EMBL/GenBank/DDBJ whole genome shotgun (WGS) entry which is preliminary data.</text>
</comment>
<dbReference type="AlphaFoldDB" id="A0ABD5RKL6"/>
<dbReference type="InterPro" id="IPR040624">
    <property type="entry name" value="HalOD1"/>
</dbReference>
<dbReference type="EMBL" id="JBHSQH010000001">
    <property type="protein sequence ID" value="MFC5971088.1"/>
    <property type="molecule type" value="Genomic_DNA"/>
</dbReference>
<name>A0ABD5RKL6_9EURY</name>
<gene>
    <name evidence="2" type="ORF">ACFPYI_07060</name>
</gene>
<feature type="domain" description="Halobacterial output" evidence="1">
    <location>
        <begin position="9"/>
        <end position="72"/>
    </location>
</feature>
<keyword evidence="3" id="KW-1185">Reference proteome</keyword>
<protein>
    <submittedName>
        <fullName evidence="2">HalOD1 output domain-containing protein</fullName>
    </submittedName>
</protein>
<evidence type="ECO:0000313" key="2">
    <source>
        <dbReference type="EMBL" id="MFC5971088.1"/>
    </source>
</evidence>
<accession>A0ABD5RKL6</accession>
<dbReference type="Proteomes" id="UP001596099">
    <property type="component" value="Unassembled WGS sequence"/>
</dbReference>
<organism evidence="2 3">
    <name type="scientific">Halomarina salina</name>
    <dbReference type="NCBI Taxonomy" id="1872699"/>
    <lineage>
        <taxon>Archaea</taxon>
        <taxon>Methanobacteriati</taxon>
        <taxon>Methanobacteriota</taxon>
        <taxon>Stenosarchaea group</taxon>
        <taxon>Halobacteria</taxon>
        <taxon>Halobacteriales</taxon>
        <taxon>Natronomonadaceae</taxon>
        <taxon>Halomarina</taxon>
    </lineage>
</organism>
<sequence>MSERDELAISTRIVVAVAEAEEVDPLSLSPPLAEEIDVDALERLSDASTPLQVTFSAWGYRITVRDGEVSVADDAALVTAPAN</sequence>